<reference evidence="1 3" key="2">
    <citation type="journal article" date="2013" name="Nature">
        <title>Insights into bilaterian evolution from three spiralian genomes.</title>
        <authorList>
            <person name="Simakov O."/>
            <person name="Marletaz F."/>
            <person name="Cho S.J."/>
            <person name="Edsinger-Gonzales E."/>
            <person name="Havlak P."/>
            <person name="Hellsten U."/>
            <person name="Kuo D.H."/>
            <person name="Larsson T."/>
            <person name="Lv J."/>
            <person name="Arendt D."/>
            <person name="Savage R."/>
            <person name="Osoegawa K."/>
            <person name="de Jong P."/>
            <person name="Grimwood J."/>
            <person name="Chapman J.A."/>
            <person name="Shapiro H."/>
            <person name="Aerts A."/>
            <person name="Otillar R.P."/>
            <person name="Terry A.Y."/>
            <person name="Boore J.L."/>
            <person name="Grigoriev I.V."/>
            <person name="Lindberg D.R."/>
            <person name="Seaver E.C."/>
            <person name="Weisblat D.A."/>
            <person name="Putnam N.H."/>
            <person name="Rokhsar D.S."/>
        </authorList>
    </citation>
    <scope>NUCLEOTIDE SEQUENCE</scope>
</reference>
<reference evidence="2" key="3">
    <citation type="submission" date="2015-06" db="UniProtKB">
        <authorList>
            <consortium name="EnsemblMetazoa"/>
        </authorList>
    </citation>
    <scope>IDENTIFICATION</scope>
</reference>
<dbReference type="EMBL" id="KB097587">
    <property type="protein sequence ID" value="ESN93821.1"/>
    <property type="molecule type" value="Genomic_DNA"/>
</dbReference>
<dbReference type="EMBL" id="AMQM01007210">
    <property type="status" value="NOT_ANNOTATED_CDS"/>
    <property type="molecule type" value="Genomic_DNA"/>
</dbReference>
<dbReference type="OrthoDB" id="5310573at2759"/>
<name>T1FNL7_HELRO</name>
<sequence>MSDSTLTDKKKLRITTYMCPDYPEGLYQVYKEFFEHCLGVECELNIINSHAHDESPFAKDIADIVFMSLVSYVKILQQQQHDGPVLCDALPVAPIFDLIRHRDDPRSYSEIIILSSKKDHVKSFDDLRGHRWSVVNDRSLVLYELSKMGHYSSFFSFIIHTNNEREAIRSVLEHSSDATSVDAAILKSYLDQYPDYANKLHILKSWGPYPPEPIVLSNNLSSEIKTKLVSSLMNIKQHHPEFASKFRKHNVTGFDCIDVHKFQEMAESLRNAERMKMRPVYY</sequence>
<reference evidence="3" key="1">
    <citation type="submission" date="2012-12" db="EMBL/GenBank/DDBJ databases">
        <authorList>
            <person name="Hellsten U."/>
            <person name="Grimwood J."/>
            <person name="Chapman J.A."/>
            <person name="Shapiro H."/>
            <person name="Aerts A."/>
            <person name="Otillar R.P."/>
            <person name="Terry A.Y."/>
            <person name="Boore J.L."/>
            <person name="Simakov O."/>
            <person name="Marletaz F."/>
            <person name="Cho S.-J."/>
            <person name="Edsinger-Gonzales E."/>
            <person name="Havlak P."/>
            <person name="Kuo D.-H."/>
            <person name="Larsson T."/>
            <person name="Lv J."/>
            <person name="Arendt D."/>
            <person name="Savage R."/>
            <person name="Osoegawa K."/>
            <person name="de Jong P."/>
            <person name="Lindberg D.R."/>
            <person name="Seaver E.C."/>
            <person name="Weisblat D.A."/>
            <person name="Putnam N.H."/>
            <person name="Grigoriev I.V."/>
            <person name="Rokhsar D.S."/>
        </authorList>
    </citation>
    <scope>NUCLEOTIDE SEQUENCE</scope>
</reference>
<keyword evidence="3" id="KW-1185">Reference proteome</keyword>
<evidence type="ECO:0000313" key="1">
    <source>
        <dbReference type="EMBL" id="ESN93821.1"/>
    </source>
</evidence>
<dbReference type="OMA" id="VDIAFMS"/>
<dbReference type="RefSeq" id="XP_009028033.1">
    <property type="nucleotide sequence ID" value="XM_009029785.1"/>
</dbReference>
<proteinExistence type="predicted"/>
<dbReference type="KEGG" id="hro:HELRODRAFT_186052"/>
<dbReference type="STRING" id="6412.T1FNL7"/>
<dbReference type="Gene3D" id="3.40.190.10">
    <property type="entry name" value="Periplasmic binding protein-like II"/>
    <property type="match status" value="2"/>
</dbReference>
<organism evidence="2 3">
    <name type="scientific">Helobdella robusta</name>
    <name type="common">Californian leech</name>
    <dbReference type="NCBI Taxonomy" id="6412"/>
    <lineage>
        <taxon>Eukaryota</taxon>
        <taxon>Metazoa</taxon>
        <taxon>Spiralia</taxon>
        <taxon>Lophotrochozoa</taxon>
        <taxon>Annelida</taxon>
        <taxon>Clitellata</taxon>
        <taxon>Hirudinea</taxon>
        <taxon>Rhynchobdellida</taxon>
        <taxon>Glossiphoniidae</taxon>
        <taxon>Helobdella</taxon>
    </lineage>
</organism>
<dbReference type="CTD" id="20210414"/>
<dbReference type="AlphaFoldDB" id="T1FNL7"/>
<dbReference type="Pfam" id="PF12974">
    <property type="entry name" value="Phosphonate-bd"/>
    <property type="match status" value="1"/>
</dbReference>
<dbReference type="Proteomes" id="UP000015101">
    <property type="component" value="Unassembled WGS sequence"/>
</dbReference>
<dbReference type="HOGENOM" id="CLU_051472_4_1_1"/>
<accession>T1FNL7</accession>
<evidence type="ECO:0000313" key="2">
    <source>
        <dbReference type="EnsemblMetazoa" id="HelroP186052"/>
    </source>
</evidence>
<dbReference type="eggNOG" id="ENOG502RZ64">
    <property type="taxonomic scope" value="Eukaryota"/>
</dbReference>
<dbReference type="SUPFAM" id="SSF53850">
    <property type="entry name" value="Periplasmic binding protein-like II"/>
    <property type="match status" value="1"/>
</dbReference>
<dbReference type="PANTHER" id="PTHR35841:SF1">
    <property type="entry name" value="PHOSPHONATES-BINDING PERIPLASMIC PROTEIN"/>
    <property type="match status" value="1"/>
</dbReference>
<gene>
    <name evidence="2" type="primary">20210414</name>
    <name evidence="1" type="ORF">HELRODRAFT_186052</name>
</gene>
<dbReference type="GeneID" id="20210414"/>
<dbReference type="InParanoid" id="T1FNL7"/>
<evidence type="ECO:0000313" key="3">
    <source>
        <dbReference type="Proteomes" id="UP000015101"/>
    </source>
</evidence>
<dbReference type="PANTHER" id="PTHR35841">
    <property type="entry name" value="PHOSPHONATES-BINDING PERIPLASMIC PROTEIN"/>
    <property type="match status" value="1"/>
</dbReference>
<protein>
    <submittedName>
        <fullName evidence="1 2">Uncharacterized protein</fullName>
    </submittedName>
</protein>
<dbReference type="EnsemblMetazoa" id="HelroT186052">
    <property type="protein sequence ID" value="HelroP186052"/>
    <property type="gene ID" value="HelroG186052"/>
</dbReference>